<accession>A0ACC0CNB4</accession>
<evidence type="ECO:0000313" key="2">
    <source>
        <dbReference type="Proteomes" id="UP001497680"/>
    </source>
</evidence>
<gene>
    <name evidence="1" type="ORF">F4821DRAFT_264471</name>
</gene>
<name>A0ACC0CNB4_9PEZI</name>
<comment type="caution">
    <text evidence="1">The sequence shown here is derived from an EMBL/GenBank/DDBJ whole genome shotgun (WGS) entry which is preliminary data.</text>
</comment>
<dbReference type="Proteomes" id="UP001497680">
    <property type="component" value="Unassembled WGS sequence"/>
</dbReference>
<evidence type="ECO:0000313" key="1">
    <source>
        <dbReference type="EMBL" id="KAI6081909.1"/>
    </source>
</evidence>
<dbReference type="EMBL" id="MU394383">
    <property type="protein sequence ID" value="KAI6081909.1"/>
    <property type="molecule type" value="Genomic_DNA"/>
</dbReference>
<organism evidence="1 2">
    <name type="scientific">Hypoxylon rubiginosum</name>
    <dbReference type="NCBI Taxonomy" id="110542"/>
    <lineage>
        <taxon>Eukaryota</taxon>
        <taxon>Fungi</taxon>
        <taxon>Dikarya</taxon>
        <taxon>Ascomycota</taxon>
        <taxon>Pezizomycotina</taxon>
        <taxon>Sordariomycetes</taxon>
        <taxon>Xylariomycetidae</taxon>
        <taxon>Xylariales</taxon>
        <taxon>Hypoxylaceae</taxon>
        <taxon>Hypoxylon</taxon>
    </lineage>
</organism>
<keyword evidence="2" id="KW-1185">Reference proteome</keyword>
<reference evidence="1 2" key="1">
    <citation type="journal article" date="2022" name="New Phytol.">
        <title>Ecological generalism drives hyperdiversity of secondary metabolite gene clusters in xylarialean endophytes.</title>
        <authorList>
            <person name="Franco M.E.E."/>
            <person name="Wisecaver J.H."/>
            <person name="Arnold A.E."/>
            <person name="Ju Y.M."/>
            <person name="Slot J.C."/>
            <person name="Ahrendt S."/>
            <person name="Moore L.P."/>
            <person name="Eastman K.E."/>
            <person name="Scott K."/>
            <person name="Konkel Z."/>
            <person name="Mondo S.J."/>
            <person name="Kuo A."/>
            <person name="Hayes R.D."/>
            <person name="Haridas S."/>
            <person name="Andreopoulos B."/>
            <person name="Riley R."/>
            <person name="LaButti K."/>
            <person name="Pangilinan J."/>
            <person name="Lipzen A."/>
            <person name="Amirebrahimi M."/>
            <person name="Yan J."/>
            <person name="Adam C."/>
            <person name="Keymanesh K."/>
            <person name="Ng V."/>
            <person name="Louie K."/>
            <person name="Northen T."/>
            <person name="Drula E."/>
            <person name="Henrissat B."/>
            <person name="Hsieh H.M."/>
            <person name="Youens-Clark K."/>
            <person name="Lutzoni F."/>
            <person name="Miadlikowska J."/>
            <person name="Eastwood D.C."/>
            <person name="Hamelin R.C."/>
            <person name="Grigoriev I.V."/>
            <person name="U'Ren J.M."/>
        </authorList>
    </citation>
    <scope>NUCLEOTIDE SEQUENCE [LARGE SCALE GENOMIC DNA]</scope>
    <source>
        <strain evidence="1 2">ER1909</strain>
    </source>
</reference>
<protein>
    <submittedName>
        <fullName evidence="1">Uncharacterized protein</fullName>
    </submittedName>
</protein>
<sequence length="260" mass="28523">MACNESAQEVNVKATFFGPNMDIRPEHPPQTDENTAHVVSQFPLCPSDDDPWDFDQVNCKSPGSLYEDLEHIDSPHVLDKFFSTLTSRAGRLAIDVAYLGNESEAQSVADAVIQQHKILRAHAFGTTGRLWYNATDGSQADSMTSTPGTISVQANITTTTARIRLVQDAVSTRVLEGLLTSILILSLLSWYTMPSTKLLPRDPCSIASVVALLADGDILDLLPPNAQQMTDKELEKLFSRGTFHMQTDEGGRLGIRYKDA</sequence>
<proteinExistence type="predicted"/>